<dbReference type="PRINTS" id="PR00300">
    <property type="entry name" value="CLPPROTEASEA"/>
</dbReference>
<dbReference type="CDD" id="cd00009">
    <property type="entry name" value="AAA"/>
    <property type="match status" value="1"/>
</dbReference>
<dbReference type="Gene3D" id="3.40.50.300">
    <property type="entry name" value="P-loop containing nucleotide triphosphate hydrolases"/>
    <property type="match status" value="1"/>
</dbReference>
<dbReference type="Gene3D" id="1.10.8.80">
    <property type="entry name" value="Magnesium chelatase subunit I, C-Terminal domain"/>
    <property type="match status" value="1"/>
</dbReference>
<name>A0A1R3WHT0_9RHOB</name>
<dbReference type="OrthoDB" id="9808397at2"/>
<dbReference type="PANTHER" id="PTHR42759:SF1">
    <property type="entry name" value="MAGNESIUM-CHELATASE SUBUNIT CHLD"/>
    <property type="match status" value="1"/>
</dbReference>
<accession>A0A1R3WHT0</accession>
<protein>
    <submittedName>
        <fullName evidence="2">MoxR-like ATPase</fullName>
    </submittedName>
</protein>
<dbReference type="PIRSF" id="PIRSF002849">
    <property type="entry name" value="AAA_ATPase_chaperone_MoxR_prd"/>
    <property type="match status" value="1"/>
</dbReference>
<evidence type="ECO:0000313" key="3">
    <source>
        <dbReference type="Proteomes" id="UP000192455"/>
    </source>
</evidence>
<dbReference type="SMART" id="SM00382">
    <property type="entry name" value="AAA"/>
    <property type="match status" value="1"/>
</dbReference>
<reference evidence="2 3" key="1">
    <citation type="submission" date="2017-01" db="EMBL/GenBank/DDBJ databases">
        <authorList>
            <person name="Mah S.A."/>
            <person name="Swanson W.J."/>
            <person name="Moy G.W."/>
            <person name="Vacquier V.D."/>
        </authorList>
    </citation>
    <scope>NUCLEOTIDE SEQUENCE [LARGE SCALE GENOMIC DNA]</scope>
    <source>
        <strain evidence="2 3">DSM 21219</strain>
    </source>
</reference>
<dbReference type="InterPro" id="IPR050764">
    <property type="entry name" value="CbbQ/NirQ/NorQ/GpvN"/>
</dbReference>
<dbReference type="InterPro" id="IPR027417">
    <property type="entry name" value="P-loop_NTPase"/>
</dbReference>
<dbReference type="Proteomes" id="UP000192455">
    <property type="component" value="Unassembled WGS sequence"/>
</dbReference>
<dbReference type="PANTHER" id="PTHR42759">
    <property type="entry name" value="MOXR FAMILY PROTEIN"/>
    <property type="match status" value="1"/>
</dbReference>
<feature type="domain" description="AAA+ ATPase" evidence="1">
    <location>
        <begin position="43"/>
        <end position="187"/>
    </location>
</feature>
<dbReference type="SUPFAM" id="SSF52540">
    <property type="entry name" value="P-loop containing nucleoside triphosphate hydrolases"/>
    <property type="match status" value="1"/>
</dbReference>
<dbReference type="GO" id="GO:0016887">
    <property type="term" value="F:ATP hydrolysis activity"/>
    <property type="evidence" value="ECO:0007669"/>
    <property type="project" value="InterPro"/>
</dbReference>
<dbReference type="Pfam" id="PF17863">
    <property type="entry name" value="AAA_lid_2"/>
    <property type="match status" value="1"/>
</dbReference>
<dbReference type="EMBL" id="FTPS01000001">
    <property type="protein sequence ID" value="SIT77402.1"/>
    <property type="molecule type" value="Genomic_DNA"/>
</dbReference>
<dbReference type="GO" id="GO:0005524">
    <property type="term" value="F:ATP binding"/>
    <property type="evidence" value="ECO:0007669"/>
    <property type="project" value="InterPro"/>
</dbReference>
<dbReference type="InterPro" id="IPR003593">
    <property type="entry name" value="AAA+_ATPase"/>
</dbReference>
<gene>
    <name evidence="2" type="ORF">SAMN05421849_0733</name>
</gene>
<dbReference type="AlphaFoldDB" id="A0A1R3WHT0"/>
<organism evidence="2 3">
    <name type="scientific">Pontibaca methylaminivorans</name>
    <dbReference type="NCBI Taxonomy" id="515897"/>
    <lineage>
        <taxon>Bacteria</taxon>
        <taxon>Pseudomonadati</taxon>
        <taxon>Pseudomonadota</taxon>
        <taxon>Alphaproteobacteria</taxon>
        <taxon>Rhodobacterales</taxon>
        <taxon>Roseobacteraceae</taxon>
        <taxon>Pontibaca</taxon>
    </lineage>
</organism>
<proteinExistence type="predicted"/>
<dbReference type="InterPro" id="IPR001270">
    <property type="entry name" value="ClpA/B"/>
</dbReference>
<dbReference type="InterPro" id="IPR041628">
    <property type="entry name" value="ChlI/MoxR_AAA_lid"/>
</dbReference>
<dbReference type="InterPro" id="IPR011703">
    <property type="entry name" value="ATPase_AAA-3"/>
</dbReference>
<dbReference type="Pfam" id="PF07726">
    <property type="entry name" value="AAA_3"/>
    <property type="match status" value="1"/>
</dbReference>
<evidence type="ECO:0000259" key="1">
    <source>
        <dbReference type="SMART" id="SM00382"/>
    </source>
</evidence>
<evidence type="ECO:0000313" key="2">
    <source>
        <dbReference type="EMBL" id="SIT77402.1"/>
    </source>
</evidence>
<keyword evidence="3" id="KW-1185">Reference proteome</keyword>
<dbReference type="RefSeq" id="WP_076647499.1">
    <property type="nucleotide sequence ID" value="NZ_FTPS01000001.1"/>
</dbReference>
<dbReference type="STRING" id="515897.SAMN05421849_0733"/>
<sequence>MSDKDDPATDDWRQRFRAAEAELGHIILGQQRVIRLLLLSVLARGHVLLAGDVGTGKTTLLRAMARALGGPFARIEGTVDLLPSDLIYDAHLDDQGRPLIEPGPVLSRGEDLAVFFFNEINRARPQVHALLLRLMAEQSLTAFRREHRFPHLQVFADRNQIERDETFELPAAARDRFMLEIEVGLPQTREDRIALAFDTRFHDTDSLISHVTEGSLPYRGLNGLAREVQDRVHASEALQRYVFDLCDALRDPGAAGLSIEGADAERLVRGGVSPRGMQSLVRVARAAAWIEGRDMVLPQDVRAVFQPVMAHRTFLNPAYEPRRELLVPALISAAFDAIPVPAQ</sequence>